<evidence type="ECO:0000256" key="2">
    <source>
        <dbReference type="ARBA" id="ARBA00009772"/>
    </source>
</evidence>
<dbReference type="GO" id="GO:0044780">
    <property type="term" value="P:bacterial-type flagellum assembly"/>
    <property type="evidence" value="ECO:0007669"/>
    <property type="project" value="UniProtKB-UniRule"/>
</dbReference>
<dbReference type="PANTHER" id="PTHR30065:SF1">
    <property type="entry name" value="SURFACE PRESENTATION OF ANTIGENS PROTEIN SPAR"/>
    <property type="match status" value="1"/>
</dbReference>
<comment type="subcellular location">
    <subcellularLocation>
        <location evidence="10">Cell membrane</location>
        <topology evidence="10">Multi-pass membrane protein</topology>
    </subcellularLocation>
    <subcellularLocation>
        <location evidence="10">Bacterial flagellum basal body</location>
    </subcellularLocation>
</comment>
<dbReference type="GO" id="GO:0005886">
    <property type="term" value="C:plasma membrane"/>
    <property type="evidence" value="ECO:0007669"/>
    <property type="project" value="UniProtKB-SubCell"/>
</dbReference>
<evidence type="ECO:0000256" key="7">
    <source>
        <dbReference type="ARBA" id="ARBA00023136"/>
    </source>
</evidence>
<dbReference type="InterPro" id="IPR002010">
    <property type="entry name" value="T3SS_IM_R"/>
</dbReference>
<evidence type="ECO:0000256" key="9">
    <source>
        <dbReference type="NCBIfam" id="TIGR01400"/>
    </source>
</evidence>
<comment type="caution">
    <text evidence="11">The sequence shown here is derived from an EMBL/GenBank/DDBJ whole genome shotgun (WGS) entry which is preliminary data.</text>
</comment>
<proteinExistence type="inferred from homology"/>
<evidence type="ECO:0000256" key="8">
    <source>
        <dbReference type="ARBA" id="ARBA00023143"/>
    </source>
</evidence>
<dbReference type="GO" id="GO:0006605">
    <property type="term" value="P:protein targeting"/>
    <property type="evidence" value="ECO:0007669"/>
    <property type="project" value="UniProtKB-UniRule"/>
</dbReference>
<keyword evidence="4 10" id="KW-1003">Cell membrane</keyword>
<feature type="transmembrane region" description="Helical" evidence="10">
    <location>
        <begin position="128"/>
        <end position="149"/>
    </location>
</feature>
<evidence type="ECO:0000256" key="10">
    <source>
        <dbReference type="RuleBase" id="RU362071"/>
    </source>
</evidence>
<feature type="transmembrane region" description="Helical" evidence="10">
    <location>
        <begin position="62"/>
        <end position="81"/>
    </location>
</feature>
<evidence type="ECO:0000256" key="6">
    <source>
        <dbReference type="ARBA" id="ARBA00022989"/>
    </source>
</evidence>
<keyword evidence="11" id="KW-0966">Cell projection</keyword>
<name>A0A7C0Y2Y2_DESA2</name>
<feature type="transmembrane region" description="Helical" evidence="10">
    <location>
        <begin position="177"/>
        <end position="203"/>
    </location>
</feature>
<gene>
    <name evidence="11" type="primary">fliR</name>
    <name evidence="11" type="ORF">ENG63_06790</name>
</gene>
<accession>A0A7C0Y2Y2</accession>
<dbReference type="Pfam" id="PF01311">
    <property type="entry name" value="Bac_export_1"/>
    <property type="match status" value="1"/>
</dbReference>
<evidence type="ECO:0000256" key="3">
    <source>
        <dbReference type="ARBA" id="ARBA00021717"/>
    </source>
</evidence>
<comment type="function">
    <text evidence="1 10">Role in flagellar biosynthesis.</text>
</comment>
<keyword evidence="11" id="KW-0969">Cilium</keyword>
<feature type="transmembrane region" description="Helical" evidence="10">
    <location>
        <begin position="209"/>
        <end position="235"/>
    </location>
</feature>
<dbReference type="GO" id="GO:0009425">
    <property type="term" value="C:bacterial-type flagellum basal body"/>
    <property type="evidence" value="ECO:0007669"/>
    <property type="project" value="UniProtKB-SubCell"/>
</dbReference>
<keyword evidence="6 10" id="KW-1133">Transmembrane helix</keyword>
<keyword evidence="5 10" id="KW-0812">Transmembrane</keyword>
<keyword evidence="8 10" id="KW-0975">Bacterial flagellum</keyword>
<dbReference type="PRINTS" id="PR00953">
    <property type="entry name" value="TYPE3IMRPROT"/>
</dbReference>
<evidence type="ECO:0000256" key="4">
    <source>
        <dbReference type="ARBA" id="ARBA00022475"/>
    </source>
</evidence>
<reference evidence="11" key="1">
    <citation type="journal article" date="2020" name="mSystems">
        <title>Genome- and Community-Level Interaction Insights into Carbon Utilization and Element Cycling Functions of Hydrothermarchaeota in Hydrothermal Sediment.</title>
        <authorList>
            <person name="Zhou Z."/>
            <person name="Liu Y."/>
            <person name="Xu W."/>
            <person name="Pan J."/>
            <person name="Luo Z.H."/>
            <person name="Li M."/>
        </authorList>
    </citation>
    <scope>NUCLEOTIDE SEQUENCE [LARGE SCALE GENOMIC DNA]</scope>
    <source>
        <strain evidence="11">HyVt-233</strain>
    </source>
</reference>
<evidence type="ECO:0000256" key="1">
    <source>
        <dbReference type="ARBA" id="ARBA00002578"/>
    </source>
</evidence>
<organism evidence="11">
    <name type="scientific">Desulfofervidus auxilii</name>
    <dbReference type="NCBI Taxonomy" id="1621989"/>
    <lineage>
        <taxon>Bacteria</taxon>
        <taxon>Pseudomonadati</taxon>
        <taxon>Thermodesulfobacteriota</taxon>
        <taxon>Candidatus Desulfofervidia</taxon>
        <taxon>Candidatus Desulfofervidales</taxon>
        <taxon>Candidatus Desulfofervidaceae</taxon>
        <taxon>Candidatus Desulfofervidus</taxon>
    </lineage>
</organism>
<dbReference type="AlphaFoldDB" id="A0A7C0Y2Y2"/>
<feature type="transmembrane region" description="Helical" evidence="10">
    <location>
        <begin position="88"/>
        <end position="108"/>
    </location>
</feature>
<dbReference type="EMBL" id="DRBS01000256">
    <property type="protein sequence ID" value="HDD44547.1"/>
    <property type="molecule type" value="Genomic_DNA"/>
</dbReference>
<dbReference type="PANTHER" id="PTHR30065">
    <property type="entry name" value="FLAGELLAR BIOSYNTHETIC PROTEIN FLIR"/>
    <property type="match status" value="1"/>
</dbReference>
<dbReference type="InterPro" id="IPR006303">
    <property type="entry name" value="FliR"/>
</dbReference>
<dbReference type="Proteomes" id="UP000886289">
    <property type="component" value="Unassembled WGS sequence"/>
</dbReference>
<feature type="transmembrane region" description="Helical" evidence="10">
    <location>
        <begin position="13"/>
        <end position="31"/>
    </location>
</feature>
<evidence type="ECO:0000313" key="11">
    <source>
        <dbReference type="EMBL" id="HDD44547.1"/>
    </source>
</evidence>
<feature type="transmembrane region" description="Helical" evidence="10">
    <location>
        <begin position="38"/>
        <end position="56"/>
    </location>
</feature>
<dbReference type="NCBIfam" id="TIGR01400">
    <property type="entry name" value="fliR"/>
    <property type="match status" value="1"/>
</dbReference>
<evidence type="ECO:0000256" key="5">
    <source>
        <dbReference type="ARBA" id="ARBA00022692"/>
    </source>
</evidence>
<protein>
    <recommendedName>
        <fullName evidence="3 9">Flagellar biosynthetic protein FliR</fullName>
    </recommendedName>
</protein>
<sequence length="256" mass="28031">MNISQITAEQLEVFIFILLRVSAMVVTIPIIGNRVVPVRIKAGLSLMIAFLLFPFIKIHLPYLGIFSLIGGMIGEVIIGIIIGLAGRLAFAGVQIAGQLIGFQMGFAIVNVFDPITSEQVSIMAQFQYLIAILIFLAVDGHHVFLYAIAESYRIIFPLDFHFSAELAQSIIEISKDIFIIAVKIGAPIITALLMTSIGFGLIVRTVPQINILIVGFPLKIAIGLILIGLTLPLFIKIMSMVFLNFGDKLNILLHLM</sequence>
<keyword evidence="11" id="KW-0282">Flagellum</keyword>
<keyword evidence="7 10" id="KW-0472">Membrane</keyword>
<comment type="similarity">
    <text evidence="2 10">Belongs to the FliR/MopE/SpaR family.</text>
</comment>